<keyword evidence="4" id="KW-1185">Reference proteome</keyword>
<organism evidence="3 4">
    <name type="scientific">Dactylonectria estremocensis</name>
    <dbReference type="NCBI Taxonomy" id="1079267"/>
    <lineage>
        <taxon>Eukaryota</taxon>
        <taxon>Fungi</taxon>
        <taxon>Dikarya</taxon>
        <taxon>Ascomycota</taxon>
        <taxon>Pezizomycotina</taxon>
        <taxon>Sordariomycetes</taxon>
        <taxon>Hypocreomycetidae</taxon>
        <taxon>Hypocreales</taxon>
        <taxon>Nectriaceae</taxon>
        <taxon>Dactylonectria</taxon>
    </lineage>
</organism>
<dbReference type="OrthoDB" id="5106216at2759"/>
<feature type="compositionally biased region" description="Basic and acidic residues" evidence="1">
    <location>
        <begin position="12"/>
        <end position="48"/>
    </location>
</feature>
<reference evidence="3" key="1">
    <citation type="journal article" date="2021" name="Nat. Commun.">
        <title>Genetic determinants of endophytism in the Arabidopsis root mycobiome.</title>
        <authorList>
            <person name="Mesny F."/>
            <person name="Miyauchi S."/>
            <person name="Thiergart T."/>
            <person name="Pickel B."/>
            <person name="Atanasova L."/>
            <person name="Karlsson M."/>
            <person name="Huettel B."/>
            <person name="Barry K.W."/>
            <person name="Haridas S."/>
            <person name="Chen C."/>
            <person name="Bauer D."/>
            <person name="Andreopoulos W."/>
            <person name="Pangilinan J."/>
            <person name="LaButti K."/>
            <person name="Riley R."/>
            <person name="Lipzen A."/>
            <person name="Clum A."/>
            <person name="Drula E."/>
            <person name="Henrissat B."/>
            <person name="Kohler A."/>
            <person name="Grigoriev I.V."/>
            <person name="Martin F.M."/>
            <person name="Hacquard S."/>
        </authorList>
    </citation>
    <scope>NUCLEOTIDE SEQUENCE</scope>
    <source>
        <strain evidence="3">MPI-CAGE-AT-0021</strain>
    </source>
</reference>
<dbReference type="EMBL" id="JAGMUU010000068">
    <property type="protein sequence ID" value="KAH7109927.1"/>
    <property type="molecule type" value="Genomic_DNA"/>
</dbReference>
<dbReference type="AlphaFoldDB" id="A0A9P9IGE3"/>
<evidence type="ECO:0000256" key="1">
    <source>
        <dbReference type="SAM" id="MobiDB-lite"/>
    </source>
</evidence>
<dbReference type="Proteomes" id="UP000717696">
    <property type="component" value="Unassembled WGS sequence"/>
</dbReference>
<gene>
    <name evidence="3" type="ORF">B0J13DRAFT_569559</name>
    <name evidence="2" type="ORF">B0J13DRAFT_578661</name>
</gene>
<evidence type="ECO:0000313" key="2">
    <source>
        <dbReference type="EMBL" id="KAH7109927.1"/>
    </source>
</evidence>
<name>A0A9P9IGE3_9HYPO</name>
<proteinExistence type="predicted"/>
<evidence type="ECO:0000313" key="4">
    <source>
        <dbReference type="Proteomes" id="UP000717696"/>
    </source>
</evidence>
<dbReference type="EMBL" id="JAGMUU010000031">
    <property type="protein sequence ID" value="KAH7118699.1"/>
    <property type="molecule type" value="Genomic_DNA"/>
</dbReference>
<accession>A0A9P9IGE3</accession>
<sequence length="181" mass="20079">MATSTSTPKTKTRIETKTKTSIETKTKTSIETKTKTSIETKTKTETRTKTTTLSTSVSTTKTSSSSPTCYPHGTYNTDEDKLEKYTKEFCSTVEGTSLTTNQGLQYIYGIDTELLIFTVSWVPGCEGGKQSITESGNLCSNTMINNWRKCNNGGQGGYTIRDCVMWIYRPNIIEGSDDDDY</sequence>
<comment type="caution">
    <text evidence="3">The sequence shown here is derived from an EMBL/GenBank/DDBJ whole genome shotgun (WGS) entry which is preliminary data.</text>
</comment>
<protein>
    <submittedName>
        <fullName evidence="3">Uncharacterized protein</fullName>
    </submittedName>
</protein>
<evidence type="ECO:0000313" key="3">
    <source>
        <dbReference type="EMBL" id="KAH7118699.1"/>
    </source>
</evidence>
<feature type="region of interest" description="Disordered" evidence="1">
    <location>
        <begin position="1"/>
        <end position="65"/>
    </location>
</feature>
<feature type="compositionally biased region" description="Low complexity" evidence="1">
    <location>
        <begin position="49"/>
        <end position="65"/>
    </location>
</feature>